<accession>A0A6H0WP56</accession>
<sequence>MKDLEINFFEKPSEMYNELMSNSETIIDRINVIVSDNLSNILDTHWENLLYKRFIDRKILDVVVDKELSDDSNYSRCGILAINHFDQKKIKGVKNDALRKAKGSAALLAFDTKWLRDRRKVELEQVNQSVFVDGEIKQKYGFVKNNAKKLIVVFQSSWANINLIHDNEGKVTHDLLNDVFKYKKYQFFQFAKRNKEYDFVFLEDEFNYIYGWFTTNYGTMIVENIQRFMKELSKEYQETHFVGASKGGYGAYHIGKDLEFVDSINLIAPIMDVESYAKRVNNQMMLKEISSNDDNLLLEIIERQKVRPIKPERIHLSTGKSDYNYKHIMDLTNEFPEIQVTETKEEYDHNDIILHTYKEVLKKTLNLE</sequence>
<reference evidence="1 2" key="1">
    <citation type="submission" date="2020-02" db="EMBL/GenBank/DDBJ databases">
        <title>Genome sequencing, annotation and comparative genomic analysis of Bacillus tequilensis EA-CB0015, an effective biological control agent against Pseudocercospora fijiensis in banana plants.</title>
        <authorList>
            <person name="Cuellar-Gaviria T.Z."/>
            <person name="Ju K.-S."/>
            <person name="Villegas-Escobar V."/>
        </authorList>
    </citation>
    <scope>NUCLEOTIDE SEQUENCE [LARGE SCALE GENOMIC DNA]</scope>
    <source>
        <strain evidence="1 2">EA-CB0015</strain>
    </source>
</reference>
<dbReference type="InterPro" id="IPR029058">
    <property type="entry name" value="AB_hydrolase_fold"/>
</dbReference>
<dbReference type="KEGG" id="bteq:G4P54_20555"/>
<keyword evidence="2" id="KW-1185">Reference proteome</keyword>
<evidence type="ECO:0000313" key="2">
    <source>
        <dbReference type="Proteomes" id="UP000501914"/>
    </source>
</evidence>
<dbReference type="RefSeq" id="WP_167873736.1">
    <property type="nucleotide sequence ID" value="NZ_CP048852.1"/>
</dbReference>
<dbReference type="SUPFAM" id="SSF53474">
    <property type="entry name" value="alpha/beta-Hydrolases"/>
    <property type="match status" value="1"/>
</dbReference>
<evidence type="ECO:0000313" key="1">
    <source>
        <dbReference type="EMBL" id="QIW82008.1"/>
    </source>
</evidence>
<organism evidence="1 2">
    <name type="scientific">Bacillus tequilensis</name>
    <dbReference type="NCBI Taxonomy" id="227866"/>
    <lineage>
        <taxon>Bacteria</taxon>
        <taxon>Bacillati</taxon>
        <taxon>Bacillota</taxon>
        <taxon>Bacilli</taxon>
        <taxon>Bacillales</taxon>
        <taxon>Bacillaceae</taxon>
        <taxon>Bacillus</taxon>
    </lineage>
</organism>
<dbReference type="Proteomes" id="UP000501914">
    <property type="component" value="Chromosome"/>
</dbReference>
<gene>
    <name evidence="1" type="ORF">G4P54_20555</name>
</gene>
<dbReference type="EMBL" id="CP048852">
    <property type="protein sequence ID" value="QIW82008.1"/>
    <property type="molecule type" value="Genomic_DNA"/>
</dbReference>
<protein>
    <submittedName>
        <fullName evidence="1">Uncharacterized protein</fullName>
    </submittedName>
</protein>
<dbReference type="Gene3D" id="3.40.50.1820">
    <property type="entry name" value="alpha/beta hydrolase"/>
    <property type="match status" value="1"/>
</dbReference>
<proteinExistence type="predicted"/>
<name>A0A6H0WP56_9BACI</name>
<dbReference type="AlphaFoldDB" id="A0A6H0WP56"/>